<dbReference type="InterPro" id="IPR015943">
    <property type="entry name" value="WD40/YVTN_repeat-like_dom_sf"/>
</dbReference>
<dbReference type="Gene3D" id="2.130.10.10">
    <property type="entry name" value="YVTN repeat-like/Quinoprotein amine dehydrogenase"/>
    <property type="match status" value="1"/>
</dbReference>
<name>A0A7W8GC38_9DEIO</name>
<dbReference type="EMBL" id="JACHFN010000001">
    <property type="protein sequence ID" value="MBB5232753.1"/>
    <property type="molecule type" value="Genomic_DNA"/>
</dbReference>
<accession>A0A7W8GC38</accession>
<sequence length="202" mass="21860">MLALLLALTAPQGGSLTIGFGAAGSVKIDGLTPWYDERVYHDPPLMSPRGDAAALRFCHDFAKYQPCTVYLAQPGQPVQTLKNSNVQRLLWTGDGQYLIGAGANTVRLWNLSAGGRAAVPYPVLTGKQRSVSQIERLWFRDRDLCVAMSSEVFGPNGGYATGRLTTTTRYALPTLQPLTVTTLEGSKKEAECRPSTSSALWP</sequence>
<organism evidence="1 2">
    <name type="scientific">Deinococcus budaensis</name>
    <dbReference type="NCBI Taxonomy" id="1665626"/>
    <lineage>
        <taxon>Bacteria</taxon>
        <taxon>Thermotogati</taxon>
        <taxon>Deinococcota</taxon>
        <taxon>Deinococci</taxon>
        <taxon>Deinococcales</taxon>
        <taxon>Deinococcaceae</taxon>
        <taxon>Deinococcus</taxon>
    </lineage>
</organism>
<comment type="caution">
    <text evidence="1">The sequence shown here is derived from an EMBL/GenBank/DDBJ whole genome shotgun (WGS) entry which is preliminary data.</text>
</comment>
<dbReference type="Proteomes" id="UP000525389">
    <property type="component" value="Unassembled WGS sequence"/>
</dbReference>
<dbReference type="RefSeq" id="WP_184024185.1">
    <property type="nucleotide sequence ID" value="NZ_JACHFN010000001.1"/>
</dbReference>
<protein>
    <submittedName>
        <fullName evidence="1">WD40 repeat protein</fullName>
    </submittedName>
</protein>
<evidence type="ECO:0000313" key="1">
    <source>
        <dbReference type="EMBL" id="MBB5232753.1"/>
    </source>
</evidence>
<proteinExistence type="predicted"/>
<keyword evidence="2" id="KW-1185">Reference proteome</keyword>
<evidence type="ECO:0000313" key="2">
    <source>
        <dbReference type="Proteomes" id="UP000525389"/>
    </source>
</evidence>
<reference evidence="1 2" key="1">
    <citation type="submission" date="2020-08" db="EMBL/GenBank/DDBJ databases">
        <title>Genomic Encyclopedia of Type Strains, Phase IV (KMG-IV): sequencing the most valuable type-strain genomes for metagenomic binning, comparative biology and taxonomic classification.</title>
        <authorList>
            <person name="Goeker M."/>
        </authorList>
    </citation>
    <scope>NUCLEOTIDE SEQUENCE [LARGE SCALE GENOMIC DNA]</scope>
    <source>
        <strain evidence="1 2">DSM 101791</strain>
    </source>
</reference>
<gene>
    <name evidence="1" type="ORF">HNQ09_000170</name>
</gene>
<dbReference type="AlphaFoldDB" id="A0A7W8GC38"/>